<dbReference type="Gene3D" id="3.10.20.90">
    <property type="entry name" value="Phosphatidylinositol 3-kinase Catalytic Subunit, Chain A, domain 1"/>
    <property type="match status" value="1"/>
</dbReference>
<dbReference type="PANTHER" id="PTHR46555:SF1">
    <property type="entry name" value="UBIQUITIN-LIKE PROTEIN 4A"/>
    <property type="match status" value="1"/>
</dbReference>
<dbReference type="Proteomes" id="UP000749559">
    <property type="component" value="Unassembled WGS sequence"/>
</dbReference>
<dbReference type="InterPro" id="IPR041421">
    <property type="entry name" value="Ubl4_C_TUGS"/>
</dbReference>
<protein>
    <recommendedName>
        <fullName evidence="3">Ubiquitin-like domain-containing protein</fullName>
    </recommendedName>
</protein>
<dbReference type="SUPFAM" id="SSF54236">
    <property type="entry name" value="Ubiquitin-like"/>
    <property type="match status" value="1"/>
</dbReference>
<keyword evidence="5" id="KW-1185">Reference proteome</keyword>
<dbReference type="GO" id="GO:0071818">
    <property type="term" value="C:BAT3 complex"/>
    <property type="evidence" value="ECO:0007669"/>
    <property type="project" value="TreeGrafter"/>
</dbReference>
<dbReference type="InterPro" id="IPR029071">
    <property type="entry name" value="Ubiquitin-like_domsf"/>
</dbReference>
<accession>A0A8S4NRP7</accession>
<proteinExistence type="predicted"/>
<keyword evidence="2" id="KW-0963">Cytoplasm</keyword>
<dbReference type="Pfam" id="PF00240">
    <property type="entry name" value="ubiquitin"/>
    <property type="match status" value="1"/>
</dbReference>
<dbReference type="GO" id="GO:0071816">
    <property type="term" value="P:tail-anchored membrane protein insertion into ER membrane"/>
    <property type="evidence" value="ECO:0007669"/>
    <property type="project" value="TreeGrafter"/>
</dbReference>
<reference evidence="4" key="1">
    <citation type="submission" date="2022-03" db="EMBL/GenBank/DDBJ databases">
        <authorList>
            <person name="Martin C."/>
        </authorList>
    </citation>
    <scope>NUCLEOTIDE SEQUENCE</scope>
</reference>
<dbReference type="InterPro" id="IPR019956">
    <property type="entry name" value="Ubiquitin_dom"/>
</dbReference>
<feature type="domain" description="Ubiquitin-like" evidence="3">
    <location>
        <begin position="1"/>
        <end position="76"/>
    </location>
</feature>
<evidence type="ECO:0000259" key="3">
    <source>
        <dbReference type="PROSITE" id="PS50053"/>
    </source>
</evidence>
<evidence type="ECO:0000313" key="4">
    <source>
        <dbReference type="EMBL" id="CAH1783006.1"/>
    </source>
</evidence>
<dbReference type="InterPro" id="IPR000626">
    <property type="entry name" value="Ubiquitin-like_dom"/>
</dbReference>
<comment type="caution">
    <text evidence="4">The sequence shown here is derived from an EMBL/GenBank/DDBJ whole genome shotgun (WGS) entry which is preliminary data.</text>
</comment>
<evidence type="ECO:0000256" key="2">
    <source>
        <dbReference type="ARBA" id="ARBA00022490"/>
    </source>
</evidence>
<dbReference type="OrthoDB" id="417450at2759"/>
<organism evidence="4 5">
    <name type="scientific">Owenia fusiformis</name>
    <name type="common">Polychaete worm</name>
    <dbReference type="NCBI Taxonomy" id="6347"/>
    <lineage>
        <taxon>Eukaryota</taxon>
        <taxon>Metazoa</taxon>
        <taxon>Spiralia</taxon>
        <taxon>Lophotrochozoa</taxon>
        <taxon>Annelida</taxon>
        <taxon>Polychaeta</taxon>
        <taxon>Sedentaria</taxon>
        <taxon>Canalipalpata</taxon>
        <taxon>Sabellida</taxon>
        <taxon>Oweniida</taxon>
        <taxon>Oweniidae</taxon>
        <taxon>Owenia</taxon>
    </lineage>
</organism>
<dbReference type="SMART" id="SM00213">
    <property type="entry name" value="UBQ"/>
    <property type="match status" value="1"/>
</dbReference>
<sequence length="147" mass="16677">MLITVKILKGRECTIQVMPEDTVIEVKAIVERELGIPPQEQRLVYKGRPLSDDQTLTDCNVTQNAKLFLVVKKTSENTERTAESKEPALWKELNTFLTKHYAAKDIPHIIDQFKKDLEKTVQSLSLDDIERIATVNLKNQQDAAATS</sequence>
<dbReference type="AlphaFoldDB" id="A0A8S4NRP7"/>
<dbReference type="PANTHER" id="PTHR46555">
    <property type="entry name" value="UBIQUITIN-LIKE PROTEIN 4A"/>
    <property type="match status" value="1"/>
</dbReference>
<dbReference type="GO" id="GO:0051087">
    <property type="term" value="F:protein-folding chaperone binding"/>
    <property type="evidence" value="ECO:0007669"/>
    <property type="project" value="TreeGrafter"/>
</dbReference>
<dbReference type="Pfam" id="PF17840">
    <property type="entry name" value="Tugs"/>
    <property type="match status" value="1"/>
</dbReference>
<dbReference type="InterPro" id="IPR047154">
    <property type="entry name" value="UBL4A-like"/>
</dbReference>
<dbReference type="GO" id="GO:0006620">
    <property type="term" value="P:post-translational protein targeting to endoplasmic reticulum membrane"/>
    <property type="evidence" value="ECO:0007669"/>
    <property type="project" value="InterPro"/>
</dbReference>
<evidence type="ECO:0000256" key="1">
    <source>
        <dbReference type="ARBA" id="ARBA00004514"/>
    </source>
</evidence>
<dbReference type="PRINTS" id="PR00348">
    <property type="entry name" value="UBIQUITIN"/>
</dbReference>
<dbReference type="PROSITE" id="PS50053">
    <property type="entry name" value="UBIQUITIN_2"/>
    <property type="match status" value="1"/>
</dbReference>
<evidence type="ECO:0000313" key="5">
    <source>
        <dbReference type="Proteomes" id="UP000749559"/>
    </source>
</evidence>
<gene>
    <name evidence="4" type="ORF">OFUS_LOCUS9390</name>
</gene>
<name>A0A8S4NRP7_OWEFU</name>
<dbReference type="EMBL" id="CAIIXF020000005">
    <property type="protein sequence ID" value="CAH1783006.1"/>
    <property type="molecule type" value="Genomic_DNA"/>
</dbReference>
<comment type="subcellular location">
    <subcellularLocation>
        <location evidence="1">Cytoplasm</location>
        <location evidence="1">Cytosol</location>
    </subcellularLocation>
</comment>